<dbReference type="EMBL" id="JANBPK010000807">
    <property type="protein sequence ID" value="KAJ2931542.1"/>
    <property type="molecule type" value="Genomic_DNA"/>
</dbReference>
<dbReference type="Pfam" id="PF04199">
    <property type="entry name" value="Cyclase"/>
    <property type="match status" value="1"/>
</dbReference>
<comment type="caution">
    <text evidence="2">The sequence shown here is derived from an EMBL/GenBank/DDBJ whole genome shotgun (WGS) entry which is preliminary data.</text>
</comment>
<accession>A0A9W8JBD0</accession>
<gene>
    <name evidence="2" type="ORF">H1R20_g5573</name>
</gene>
<dbReference type="AlphaFoldDB" id="A0A9W8JBD0"/>
<feature type="non-terminal residue" evidence="2">
    <location>
        <position position="256"/>
    </location>
</feature>
<dbReference type="OrthoDB" id="7108654at2759"/>
<keyword evidence="3" id="KW-1185">Reference proteome</keyword>
<dbReference type="GO" id="GO:0004061">
    <property type="term" value="F:arylformamidase activity"/>
    <property type="evidence" value="ECO:0007669"/>
    <property type="project" value="InterPro"/>
</dbReference>
<dbReference type="InterPro" id="IPR037175">
    <property type="entry name" value="KFase_sf"/>
</dbReference>
<evidence type="ECO:0000313" key="2">
    <source>
        <dbReference type="EMBL" id="KAJ2931542.1"/>
    </source>
</evidence>
<name>A0A9W8JBD0_9AGAR</name>
<dbReference type="Proteomes" id="UP001140091">
    <property type="component" value="Unassembled WGS sequence"/>
</dbReference>
<dbReference type="PANTHER" id="PTHR31118">
    <property type="entry name" value="CYCLASE-LIKE PROTEIN 2"/>
    <property type="match status" value="1"/>
</dbReference>
<evidence type="ECO:0008006" key="4">
    <source>
        <dbReference type="Google" id="ProtNLM"/>
    </source>
</evidence>
<dbReference type="InterPro" id="IPR007325">
    <property type="entry name" value="KFase/CYL"/>
</dbReference>
<protein>
    <recommendedName>
        <fullName evidence="4">Cyclase</fullName>
    </recommendedName>
</protein>
<reference evidence="2" key="1">
    <citation type="submission" date="2022-06" db="EMBL/GenBank/DDBJ databases">
        <title>Genome Sequence of Candolleomyces eurysporus.</title>
        <authorList>
            <person name="Buettner E."/>
        </authorList>
    </citation>
    <scope>NUCLEOTIDE SEQUENCE</scope>
    <source>
        <strain evidence="2">VTCC 930004</strain>
    </source>
</reference>
<dbReference type="Gene3D" id="3.50.30.50">
    <property type="entry name" value="Putative cyclase"/>
    <property type="match status" value="1"/>
</dbReference>
<sequence length="256" mass="27581">MTTFIDLTHSISLATTPLIIYPGDPSLLITPHATIPKDGYAVHTIQMGTHTGTHIDSPAHFVEGGRTIDEVPLDQLIGRALVVDLASAPIKLLKRQKIEWEDLESAWRSTSSDSNLGDELGNGNYAILLVNTGWSKIHSPNSAEDVPAFFAHPYFSSSIAQRLLSSHPNIQIFGSDTPNPDETPYDGVGGASGYAFHDIFLGGDRLIVENLANLDQLAAAATQTAQGDWIVNVVPLKIEGVDGSPVRAFAYKNRTV</sequence>
<comment type="similarity">
    <text evidence="1">Belongs to the Cyclase 1 superfamily.</text>
</comment>
<dbReference type="PANTHER" id="PTHR31118:SF12">
    <property type="entry name" value="CYCLASE-LIKE PROTEIN 2"/>
    <property type="match status" value="1"/>
</dbReference>
<evidence type="ECO:0000256" key="1">
    <source>
        <dbReference type="ARBA" id="ARBA00007865"/>
    </source>
</evidence>
<organism evidence="2 3">
    <name type="scientific">Candolleomyces eurysporus</name>
    <dbReference type="NCBI Taxonomy" id="2828524"/>
    <lineage>
        <taxon>Eukaryota</taxon>
        <taxon>Fungi</taxon>
        <taxon>Dikarya</taxon>
        <taxon>Basidiomycota</taxon>
        <taxon>Agaricomycotina</taxon>
        <taxon>Agaricomycetes</taxon>
        <taxon>Agaricomycetidae</taxon>
        <taxon>Agaricales</taxon>
        <taxon>Agaricineae</taxon>
        <taxon>Psathyrellaceae</taxon>
        <taxon>Candolleomyces</taxon>
    </lineage>
</organism>
<dbReference type="GO" id="GO:0019441">
    <property type="term" value="P:L-tryptophan catabolic process to kynurenine"/>
    <property type="evidence" value="ECO:0007669"/>
    <property type="project" value="InterPro"/>
</dbReference>
<dbReference type="SUPFAM" id="SSF102198">
    <property type="entry name" value="Putative cyclase"/>
    <property type="match status" value="1"/>
</dbReference>
<proteinExistence type="inferred from homology"/>
<evidence type="ECO:0000313" key="3">
    <source>
        <dbReference type="Proteomes" id="UP001140091"/>
    </source>
</evidence>